<evidence type="ECO:0000256" key="2">
    <source>
        <dbReference type="SAM" id="Phobius"/>
    </source>
</evidence>
<evidence type="ECO:0000313" key="4">
    <source>
        <dbReference type="Proteomes" id="UP000307808"/>
    </source>
</evidence>
<feature type="transmembrane region" description="Helical" evidence="2">
    <location>
        <begin position="15"/>
        <end position="36"/>
    </location>
</feature>
<keyword evidence="2" id="KW-1133">Transmembrane helix</keyword>
<keyword evidence="4" id="KW-1185">Reference proteome</keyword>
<dbReference type="AlphaFoldDB" id="A0A4U2YSA0"/>
<keyword evidence="2" id="KW-0472">Membrane</keyword>
<evidence type="ECO:0000256" key="1">
    <source>
        <dbReference type="SAM" id="MobiDB-lite"/>
    </source>
</evidence>
<dbReference type="Proteomes" id="UP000307808">
    <property type="component" value="Unassembled WGS sequence"/>
</dbReference>
<comment type="caution">
    <text evidence="3">The sequence shown here is derived from an EMBL/GenBank/DDBJ whole genome shotgun (WGS) entry which is preliminary data.</text>
</comment>
<dbReference type="RefSeq" id="WP_137064299.1">
    <property type="nucleotide sequence ID" value="NZ_CP040748.1"/>
</dbReference>
<feature type="compositionally biased region" description="Pro residues" evidence="1">
    <location>
        <begin position="204"/>
        <end position="219"/>
    </location>
</feature>
<evidence type="ECO:0008006" key="5">
    <source>
        <dbReference type="Google" id="ProtNLM"/>
    </source>
</evidence>
<feature type="transmembrane region" description="Helical" evidence="2">
    <location>
        <begin position="72"/>
        <end position="92"/>
    </location>
</feature>
<reference evidence="3 4" key="1">
    <citation type="submission" date="2019-04" db="EMBL/GenBank/DDBJ databases">
        <authorList>
            <person name="Dong K."/>
        </authorList>
    </citation>
    <scope>NUCLEOTIDE SEQUENCE [LARGE SCALE GENOMIC DNA]</scope>
    <source>
        <strain evidence="4">dk3543</strain>
    </source>
</reference>
<feature type="transmembrane region" description="Helical" evidence="2">
    <location>
        <begin position="319"/>
        <end position="346"/>
    </location>
</feature>
<evidence type="ECO:0000313" key="3">
    <source>
        <dbReference type="EMBL" id="TKI63834.1"/>
    </source>
</evidence>
<organism evidence="3 4">
    <name type="scientific">Nocardioides jishulii</name>
    <dbReference type="NCBI Taxonomy" id="2575440"/>
    <lineage>
        <taxon>Bacteria</taxon>
        <taxon>Bacillati</taxon>
        <taxon>Actinomycetota</taxon>
        <taxon>Actinomycetes</taxon>
        <taxon>Propionibacteriales</taxon>
        <taxon>Nocardioidaceae</taxon>
        <taxon>Nocardioides</taxon>
    </lineage>
</organism>
<feature type="transmembrane region" description="Helical" evidence="2">
    <location>
        <begin position="104"/>
        <end position="132"/>
    </location>
</feature>
<accession>A0A4U2YSA0</accession>
<protein>
    <recommendedName>
        <fullName evidence="5">DUF4064 domain-containing protein</fullName>
    </recommendedName>
</protein>
<gene>
    <name evidence="3" type="ORF">FC770_01220</name>
</gene>
<keyword evidence="2" id="KW-0812">Transmembrane</keyword>
<dbReference type="EMBL" id="SZPY01000001">
    <property type="protein sequence ID" value="TKI63834.1"/>
    <property type="molecule type" value="Genomic_DNA"/>
</dbReference>
<feature type="transmembrane region" description="Helical" evidence="2">
    <location>
        <begin position="263"/>
        <end position="290"/>
    </location>
</feature>
<name>A0A4U2YSA0_9ACTN</name>
<proteinExistence type="predicted"/>
<sequence>MSKPDALPRPPQVTMLGWMIIIGSVFVVVNVFETLTGLRSLETREMVEDYLATAPGSDLGWSVETGIGALRITAIVAAMSSAASAVLGWFVLQRNVAARVVLSVLAVPLFFAGVVTGGFMSSLVAASVALLWMQPARNWFNGIAPPKPQPLGRDDSGARNPFARPEEGPRTPEVTGTPDRPTDARPVDGFGDRPTWGAPLGGPEQPPVPVGQPEGPPSPYGHQPGTPYGAPTVAPPQPYAPAPQAQLGQQLGQQPVGKRPPAAVWAALITWAFAGFALLSSAFAVIALAVDPHQMDAQIDHVLKDVEGQQGAEAITSDMLIGTMITFGVGLAIFSLVACLAAALLLARRKQGAIILMITAAFTAAFCLLGGLAAGQVLLLPPGLAAVVVLVLLRRRELRAWLDAR</sequence>
<feature type="transmembrane region" description="Helical" evidence="2">
    <location>
        <begin position="353"/>
        <end position="371"/>
    </location>
</feature>
<dbReference type="OrthoDB" id="3818504at2"/>
<feature type="transmembrane region" description="Helical" evidence="2">
    <location>
        <begin position="377"/>
        <end position="393"/>
    </location>
</feature>
<feature type="region of interest" description="Disordered" evidence="1">
    <location>
        <begin position="143"/>
        <end position="247"/>
    </location>
</feature>